<protein>
    <submittedName>
        <fullName evidence="1">Uncharacterized protein</fullName>
    </submittedName>
</protein>
<comment type="caution">
    <text evidence="1">The sequence shown here is derived from an EMBL/GenBank/DDBJ whole genome shotgun (WGS) entry which is preliminary data.</text>
</comment>
<reference evidence="1 2" key="1">
    <citation type="journal article" date="2016" name="Nat. Commun.">
        <title>Thousands of microbial genomes shed light on interconnected biogeochemical processes in an aquifer system.</title>
        <authorList>
            <person name="Anantharaman K."/>
            <person name="Brown C.T."/>
            <person name="Hug L.A."/>
            <person name="Sharon I."/>
            <person name="Castelle C.J."/>
            <person name="Probst A.J."/>
            <person name="Thomas B.C."/>
            <person name="Singh A."/>
            <person name="Wilkins M.J."/>
            <person name="Karaoz U."/>
            <person name="Brodie E.L."/>
            <person name="Williams K.H."/>
            <person name="Hubbard S.S."/>
            <person name="Banfield J.F."/>
        </authorList>
    </citation>
    <scope>NUCLEOTIDE SEQUENCE [LARGE SCALE GENOMIC DNA]</scope>
</reference>
<accession>A0A1G1W1A1</accession>
<sequence>MIYLFPHLRLYPPIQETFWRRAGAKKLAKQVLLVVPQFPLYQYIFASNYPFFSSNGSRYTQLFYLSACNTWYVFLP</sequence>
<dbReference type="Proteomes" id="UP000176723">
    <property type="component" value="Unassembled WGS sequence"/>
</dbReference>
<gene>
    <name evidence="1" type="ORF">A3A65_00160</name>
</gene>
<proteinExistence type="predicted"/>
<organism evidence="1 2">
    <name type="scientific">Candidatus Chisholmbacteria bacterium RIFCSPLOWO2_01_FULL_49_14</name>
    <dbReference type="NCBI Taxonomy" id="1797593"/>
    <lineage>
        <taxon>Bacteria</taxon>
        <taxon>Candidatus Chisholmiibacteriota</taxon>
    </lineage>
</organism>
<evidence type="ECO:0000313" key="1">
    <source>
        <dbReference type="EMBL" id="OGY21423.1"/>
    </source>
</evidence>
<dbReference type="AlphaFoldDB" id="A0A1G1W1A1"/>
<name>A0A1G1W1A1_9BACT</name>
<dbReference type="EMBL" id="MHCL01000011">
    <property type="protein sequence ID" value="OGY21423.1"/>
    <property type="molecule type" value="Genomic_DNA"/>
</dbReference>
<evidence type="ECO:0000313" key="2">
    <source>
        <dbReference type="Proteomes" id="UP000176723"/>
    </source>
</evidence>